<evidence type="ECO:0000313" key="11">
    <source>
        <dbReference type="EMBL" id="GHA94531.1"/>
    </source>
</evidence>
<evidence type="ECO:0000256" key="7">
    <source>
        <dbReference type="ARBA" id="ARBA00022833"/>
    </source>
</evidence>
<evidence type="ECO:0000256" key="8">
    <source>
        <dbReference type="ARBA" id="ARBA00023239"/>
    </source>
</evidence>
<keyword evidence="12" id="KW-1185">Reference proteome</keyword>
<evidence type="ECO:0000256" key="5">
    <source>
        <dbReference type="ARBA" id="ARBA00018141"/>
    </source>
</evidence>
<dbReference type="EC" id="4.1.2.50" evidence="4"/>
<reference evidence="12" key="1">
    <citation type="journal article" date="2019" name="Int. J. Syst. Evol. Microbiol.">
        <title>The Global Catalogue of Microorganisms (GCM) 10K type strain sequencing project: providing services to taxonomists for standard genome sequencing and annotation.</title>
        <authorList>
            <consortium name="The Broad Institute Genomics Platform"/>
            <consortium name="The Broad Institute Genome Sequencing Center for Infectious Disease"/>
            <person name="Wu L."/>
            <person name="Ma J."/>
        </authorList>
    </citation>
    <scope>NUCLEOTIDE SEQUENCE [LARGE SCALE GENOMIC DNA]</scope>
    <source>
        <strain evidence="12">JCM 4737</strain>
    </source>
</reference>
<evidence type="ECO:0000256" key="3">
    <source>
        <dbReference type="ARBA" id="ARBA00008900"/>
    </source>
</evidence>
<dbReference type="Proteomes" id="UP000599437">
    <property type="component" value="Unassembled WGS sequence"/>
</dbReference>
<keyword evidence="6" id="KW-0479">Metal-binding</keyword>
<dbReference type="InterPro" id="IPR038418">
    <property type="entry name" value="6-PTP_synth/QueD_sf"/>
</dbReference>
<evidence type="ECO:0000256" key="10">
    <source>
        <dbReference type="ARBA" id="ARBA00048807"/>
    </source>
</evidence>
<comment type="pathway">
    <text evidence="2">Purine metabolism; 7-cyano-7-deazaguanine biosynthesis.</text>
</comment>
<comment type="catalytic activity">
    <reaction evidence="10">
        <text>7,8-dihydroneopterin 3'-triphosphate + H2O = 6-carboxy-5,6,7,8-tetrahydropterin + triphosphate + acetaldehyde + 2 H(+)</text>
        <dbReference type="Rhea" id="RHEA:27966"/>
        <dbReference type="ChEBI" id="CHEBI:15343"/>
        <dbReference type="ChEBI" id="CHEBI:15377"/>
        <dbReference type="ChEBI" id="CHEBI:15378"/>
        <dbReference type="ChEBI" id="CHEBI:18036"/>
        <dbReference type="ChEBI" id="CHEBI:58462"/>
        <dbReference type="ChEBI" id="CHEBI:61032"/>
        <dbReference type="EC" id="4.1.2.50"/>
    </reaction>
</comment>
<keyword evidence="8" id="KW-0456">Lyase</keyword>
<accession>A0ABQ3DJY1</accession>
<evidence type="ECO:0000313" key="12">
    <source>
        <dbReference type="Proteomes" id="UP000599437"/>
    </source>
</evidence>
<keyword evidence="7" id="KW-0862">Zinc</keyword>
<name>A0ABQ3DJY1_9ACTN</name>
<evidence type="ECO:0000256" key="1">
    <source>
        <dbReference type="ARBA" id="ARBA00001947"/>
    </source>
</evidence>
<protein>
    <recommendedName>
        <fullName evidence="5">6-carboxy-5,6,7,8-tetrahydropterin synthase</fullName>
        <ecNumber evidence="4">4.1.2.50</ecNumber>
    </recommendedName>
    <alternativeName>
        <fullName evidence="9">Queuosine biosynthesis protein QueD</fullName>
    </alternativeName>
</protein>
<dbReference type="PANTHER" id="PTHR12589">
    <property type="entry name" value="PYRUVOYL TETRAHYDROBIOPTERIN SYNTHASE"/>
    <property type="match status" value="1"/>
</dbReference>
<dbReference type="RefSeq" id="WP_138899515.1">
    <property type="nucleotide sequence ID" value="NZ_BMVO01000003.1"/>
</dbReference>
<evidence type="ECO:0000256" key="6">
    <source>
        <dbReference type="ARBA" id="ARBA00022723"/>
    </source>
</evidence>
<dbReference type="SUPFAM" id="SSF55620">
    <property type="entry name" value="Tetrahydrobiopterin biosynthesis enzymes-like"/>
    <property type="match status" value="1"/>
</dbReference>
<gene>
    <name evidence="11" type="ORF">GCM10010346_16620</name>
</gene>
<dbReference type="Pfam" id="PF01242">
    <property type="entry name" value="PTPS"/>
    <property type="match status" value="1"/>
</dbReference>
<evidence type="ECO:0000256" key="4">
    <source>
        <dbReference type="ARBA" id="ARBA00012982"/>
    </source>
</evidence>
<organism evidence="11 12">
    <name type="scientific">Streptomyces chryseus</name>
    <dbReference type="NCBI Taxonomy" id="68186"/>
    <lineage>
        <taxon>Bacteria</taxon>
        <taxon>Bacillati</taxon>
        <taxon>Actinomycetota</taxon>
        <taxon>Actinomycetes</taxon>
        <taxon>Kitasatosporales</taxon>
        <taxon>Streptomycetaceae</taxon>
        <taxon>Streptomyces</taxon>
    </lineage>
</organism>
<proteinExistence type="inferred from homology"/>
<evidence type="ECO:0000256" key="9">
    <source>
        <dbReference type="ARBA" id="ARBA00031449"/>
    </source>
</evidence>
<comment type="cofactor">
    <cofactor evidence="1">
        <name>Zn(2+)</name>
        <dbReference type="ChEBI" id="CHEBI:29105"/>
    </cofactor>
</comment>
<dbReference type="EMBL" id="BMVO01000003">
    <property type="protein sequence ID" value="GHA94531.1"/>
    <property type="molecule type" value="Genomic_DNA"/>
</dbReference>
<dbReference type="Gene3D" id="3.30.479.10">
    <property type="entry name" value="6-pyruvoyl tetrahydropterin synthase/QueD"/>
    <property type="match status" value="1"/>
</dbReference>
<comment type="caution">
    <text evidence="11">The sequence shown here is derived from an EMBL/GenBank/DDBJ whole genome shotgun (WGS) entry which is preliminary data.</text>
</comment>
<sequence>MTHSVTVRHNFETGHRLPHLPGKCQSLHGHSWWAEVTAEAPALAGGLVVEFGPFKQQLRRWIDQHLDHGLMLGPEDPMLPVLQQYGMKIHQVPGWPTVENVASLLARVAEDALLDLVRAPGARVTRVKISETHVNAATWTAP</sequence>
<evidence type="ECO:0000256" key="2">
    <source>
        <dbReference type="ARBA" id="ARBA00005061"/>
    </source>
</evidence>
<comment type="similarity">
    <text evidence="3">Belongs to the PTPS family. QueD subfamily.</text>
</comment>
<dbReference type="InterPro" id="IPR007115">
    <property type="entry name" value="6-PTP_synth/QueD"/>
</dbReference>
<dbReference type="PANTHER" id="PTHR12589:SF7">
    <property type="entry name" value="6-PYRUVOYL TETRAHYDROBIOPTERIN SYNTHASE"/>
    <property type="match status" value="1"/>
</dbReference>